<proteinExistence type="predicted"/>
<sequence>MAQNHPRSFGTRIIGGKEATPGRYKHYVSLFHSFYGHFCGGTLIAPIQCYLLLTVAVAPTKLLLILMT</sequence>
<feature type="transmembrane region" description="Helical" evidence="2">
    <location>
        <begin position="34"/>
        <end position="58"/>
    </location>
</feature>
<gene>
    <name evidence="3" type="ORF">QTG54_008428</name>
</gene>
<dbReference type="AlphaFoldDB" id="A0AAD9DB95"/>
<dbReference type="Gene3D" id="2.40.10.10">
    <property type="entry name" value="Trypsin-like serine proteases"/>
    <property type="match status" value="1"/>
</dbReference>
<evidence type="ECO:0000313" key="4">
    <source>
        <dbReference type="Proteomes" id="UP001224775"/>
    </source>
</evidence>
<comment type="caution">
    <text evidence="3">The sequence shown here is derived from an EMBL/GenBank/DDBJ whole genome shotgun (WGS) entry which is preliminary data.</text>
</comment>
<accession>A0AAD9DB95</accession>
<evidence type="ECO:0000256" key="2">
    <source>
        <dbReference type="SAM" id="Phobius"/>
    </source>
</evidence>
<keyword evidence="2" id="KW-0472">Membrane</keyword>
<protein>
    <submittedName>
        <fullName evidence="3">Uncharacterized protein</fullName>
    </submittedName>
</protein>
<keyword evidence="1" id="KW-0843">Virulence</keyword>
<evidence type="ECO:0000256" key="1">
    <source>
        <dbReference type="ARBA" id="ARBA00023026"/>
    </source>
</evidence>
<dbReference type="InterPro" id="IPR043504">
    <property type="entry name" value="Peptidase_S1_PA_chymotrypsin"/>
</dbReference>
<dbReference type="Proteomes" id="UP001224775">
    <property type="component" value="Unassembled WGS sequence"/>
</dbReference>
<keyword evidence="2" id="KW-0812">Transmembrane</keyword>
<reference evidence="3" key="1">
    <citation type="submission" date="2023-06" db="EMBL/GenBank/DDBJ databases">
        <title>Survivors Of The Sea: Transcriptome response of Skeletonema marinoi to long-term dormancy.</title>
        <authorList>
            <person name="Pinder M.I.M."/>
            <person name="Kourtchenko O."/>
            <person name="Robertson E.K."/>
            <person name="Larsson T."/>
            <person name="Maumus F."/>
            <person name="Osuna-Cruz C.M."/>
            <person name="Vancaester E."/>
            <person name="Stenow R."/>
            <person name="Vandepoele K."/>
            <person name="Ploug H."/>
            <person name="Bruchert V."/>
            <person name="Godhe A."/>
            <person name="Topel M."/>
        </authorList>
    </citation>
    <scope>NUCLEOTIDE SEQUENCE</scope>
    <source>
        <strain evidence="3">R05AC</strain>
    </source>
</reference>
<dbReference type="InterPro" id="IPR009003">
    <property type="entry name" value="Peptidase_S1_PA"/>
</dbReference>
<dbReference type="SUPFAM" id="SSF50494">
    <property type="entry name" value="Trypsin-like serine proteases"/>
    <property type="match status" value="1"/>
</dbReference>
<evidence type="ECO:0000313" key="3">
    <source>
        <dbReference type="EMBL" id="KAK1741176.1"/>
    </source>
</evidence>
<keyword evidence="4" id="KW-1185">Reference proteome</keyword>
<organism evidence="3 4">
    <name type="scientific">Skeletonema marinoi</name>
    <dbReference type="NCBI Taxonomy" id="267567"/>
    <lineage>
        <taxon>Eukaryota</taxon>
        <taxon>Sar</taxon>
        <taxon>Stramenopiles</taxon>
        <taxon>Ochrophyta</taxon>
        <taxon>Bacillariophyta</taxon>
        <taxon>Coscinodiscophyceae</taxon>
        <taxon>Thalassiosirophycidae</taxon>
        <taxon>Thalassiosirales</taxon>
        <taxon>Skeletonemataceae</taxon>
        <taxon>Skeletonema</taxon>
        <taxon>Skeletonema marinoi-dohrnii complex</taxon>
    </lineage>
</organism>
<name>A0AAD9DB95_9STRA</name>
<dbReference type="EMBL" id="JATAAI010000014">
    <property type="protein sequence ID" value="KAK1741176.1"/>
    <property type="molecule type" value="Genomic_DNA"/>
</dbReference>
<keyword evidence="2" id="KW-1133">Transmembrane helix</keyword>